<dbReference type="PROSITE" id="PS51707">
    <property type="entry name" value="CYTH"/>
    <property type="match status" value="1"/>
</dbReference>
<dbReference type="Gene3D" id="2.40.320.10">
    <property type="entry name" value="Hypothetical Protein Pfu-838710-001"/>
    <property type="match status" value="1"/>
</dbReference>
<dbReference type="PIRSF" id="PIRSF016487">
    <property type="entry name" value="CYTH_UCP016487"/>
    <property type="match status" value="1"/>
</dbReference>
<dbReference type="RefSeq" id="WP_201653100.1">
    <property type="nucleotide sequence ID" value="NZ_CP068047.1"/>
</dbReference>
<dbReference type="Pfam" id="PF01928">
    <property type="entry name" value="CYTH"/>
    <property type="match status" value="1"/>
</dbReference>
<name>A0ABX7BSL2_9HYPH</name>
<dbReference type="Proteomes" id="UP000595460">
    <property type="component" value="Chromosome"/>
</dbReference>
<evidence type="ECO:0000256" key="1">
    <source>
        <dbReference type="SAM" id="MobiDB-lite"/>
    </source>
</evidence>
<evidence type="ECO:0000313" key="4">
    <source>
        <dbReference type="Proteomes" id="UP000595460"/>
    </source>
</evidence>
<reference evidence="3 4" key="1">
    <citation type="submission" date="2021-01" db="EMBL/GenBank/DDBJ databases">
        <title>Genome seq and assembly of Devosia sp. G19.</title>
        <authorList>
            <person name="Chhetri G."/>
        </authorList>
    </citation>
    <scope>NUCLEOTIDE SEQUENCE [LARGE SCALE GENOMIC DNA]</scope>
    <source>
        <strain evidence="3 4">G19</strain>
    </source>
</reference>
<gene>
    <name evidence="3" type="ORF">JI749_10300</name>
</gene>
<feature type="domain" description="CYTH" evidence="2">
    <location>
        <begin position="2"/>
        <end position="149"/>
    </location>
</feature>
<evidence type="ECO:0000259" key="2">
    <source>
        <dbReference type="PROSITE" id="PS51707"/>
    </source>
</evidence>
<accession>A0ABX7BSL2</accession>
<dbReference type="InterPro" id="IPR033469">
    <property type="entry name" value="CYTH-like_dom_sf"/>
</dbReference>
<dbReference type="SUPFAM" id="SSF55154">
    <property type="entry name" value="CYTH-like phosphatases"/>
    <property type="match status" value="1"/>
</dbReference>
<organism evidence="3 4">
    <name type="scientific">Devosia oryziradicis</name>
    <dbReference type="NCBI Taxonomy" id="2801335"/>
    <lineage>
        <taxon>Bacteria</taxon>
        <taxon>Pseudomonadati</taxon>
        <taxon>Pseudomonadota</taxon>
        <taxon>Alphaproteobacteria</taxon>
        <taxon>Hyphomicrobiales</taxon>
        <taxon>Devosiaceae</taxon>
        <taxon>Devosia</taxon>
    </lineage>
</organism>
<dbReference type="SMART" id="SM01118">
    <property type="entry name" value="CYTH"/>
    <property type="match status" value="1"/>
</dbReference>
<keyword evidence="4" id="KW-1185">Reference proteome</keyword>
<proteinExistence type="predicted"/>
<dbReference type="CDD" id="cd07891">
    <property type="entry name" value="CYTH-like_CthTTM-like_1"/>
    <property type="match status" value="1"/>
</dbReference>
<dbReference type="PANTHER" id="PTHR40114">
    <property type="entry name" value="SLR0698 PROTEIN"/>
    <property type="match status" value="1"/>
</dbReference>
<dbReference type="PANTHER" id="PTHR40114:SF1">
    <property type="entry name" value="SLR0698 PROTEIN"/>
    <property type="match status" value="1"/>
</dbReference>
<dbReference type="InterPro" id="IPR023577">
    <property type="entry name" value="CYTH_domain"/>
</dbReference>
<sequence>MGREIERKFLVVSDGWRAEATGSALLRQGYLSSNAKATVRVRTKDDERAVLTLKGATQGISRAEYEYEIPIVDARELLGMAEPHVIEKRRYRVPHAGLIWEVDVFSGRHAGLILAEVELIDERQAVVLPEWVGTEVSHDDRYNNASLSRADGIPDAMAPEAVDPDVA</sequence>
<dbReference type="InterPro" id="IPR012042">
    <property type="entry name" value="NeuTTM/CthTTM-like"/>
</dbReference>
<protein>
    <submittedName>
        <fullName evidence="3">CYTH domain-containing protein</fullName>
    </submittedName>
</protein>
<evidence type="ECO:0000313" key="3">
    <source>
        <dbReference type="EMBL" id="QQR34776.1"/>
    </source>
</evidence>
<feature type="region of interest" description="Disordered" evidence="1">
    <location>
        <begin position="147"/>
        <end position="167"/>
    </location>
</feature>
<dbReference type="EMBL" id="CP068047">
    <property type="protein sequence ID" value="QQR34776.1"/>
    <property type="molecule type" value="Genomic_DNA"/>
</dbReference>